<dbReference type="InterPro" id="IPR019557">
    <property type="entry name" value="AminoTfrase-like_pln_mobile"/>
</dbReference>
<gene>
    <name evidence="3" type="primary">LOC106770146</name>
</gene>
<keyword evidence="2" id="KW-1185">Reference proteome</keyword>
<accession>A0A1S3UZH6</accession>
<dbReference type="PANTHER" id="PTHR46033:SF8">
    <property type="entry name" value="PROTEIN MAINTENANCE OF MERISTEMS-LIKE"/>
    <property type="match status" value="1"/>
</dbReference>
<evidence type="ECO:0000259" key="1">
    <source>
        <dbReference type="Pfam" id="PF10536"/>
    </source>
</evidence>
<dbReference type="PANTHER" id="PTHR46033">
    <property type="entry name" value="PROTEIN MAIN-LIKE 2"/>
    <property type="match status" value="1"/>
</dbReference>
<name>A0A1S3UZH6_VIGRR</name>
<dbReference type="OrthoDB" id="848707at2759"/>
<organism evidence="2 3">
    <name type="scientific">Vigna radiata var. radiata</name>
    <name type="common">Mung bean</name>
    <name type="synonym">Phaseolus aureus</name>
    <dbReference type="NCBI Taxonomy" id="3916"/>
    <lineage>
        <taxon>Eukaryota</taxon>
        <taxon>Viridiplantae</taxon>
        <taxon>Streptophyta</taxon>
        <taxon>Embryophyta</taxon>
        <taxon>Tracheophyta</taxon>
        <taxon>Spermatophyta</taxon>
        <taxon>Magnoliopsida</taxon>
        <taxon>eudicotyledons</taxon>
        <taxon>Gunneridae</taxon>
        <taxon>Pentapetalae</taxon>
        <taxon>rosids</taxon>
        <taxon>fabids</taxon>
        <taxon>Fabales</taxon>
        <taxon>Fabaceae</taxon>
        <taxon>Papilionoideae</taxon>
        <taxon>50 kb inversion clade</taxon>
        <taxon>NPAAA clade</taxon>
        <taxon>indigoferoid/millettioid clade</taxon>
        <taxon>Phaseoleae</taxon>
        <taxon>Vigna</taxon>
    </lineage>
</organism>
<dbReference type="RefSeq" id="XP_014511455.1">
    <property type="nucleotide sequence ID" value="XM_014655969.1"/>
</dbReference>
<dbReference type="GO" id="GO:0010073">
    <property type="term" value="P:meristem maintenance"/>
    <property type="evidence" value="ECO:0007669"/>
    <property type="project" value="InterPro"/>
</dbReference>
<sequence length="202" mass="23280">MAFARHLPIDMSLLHLQDKHIANAIWESTKRVLRTRRHAIWIAKHVNELDQRVMNILKATEFDYILKVSIMKINHLLVTTLVERWRMETHTFHLPLGESTITLEDIALQIGLPIEGHVVTNISSGSLVFFCQQLLGDVPQENNAKGNIIKLTRMNNIFRQLPHDATDEVIQQYVRAYMLMIIGSIIMSDTSASMVHLMYLPF</sequence>
<proteinExistence type="predicted"/>
<dbReference type="AlphaFoldDB" id="A0A1S3UZH6"/>
<protein>
    <submittedName>
        <fullName evidence="3">Protein MAIN-LIKE 1-like</fullName>
    </submittedName>
</protein>
<dbReference type="Pfam" id="PF10536">
    <property type="entry name" value="PMD"/>
    <property type="match status" value="1"/>
</dbReference>
<evidence type="ECO:0000313" key="3">
    <source>
        <dbReference type="RefSeq" id="XP_014511455.1"/>
    </source>
</evidence>
<reference evidence="2" key="1">
    <citation type="journal article" date="2014" name="Nat. Commun.">
        <title>Genome sequence of mungbean and insights into evolution within Vigna species.</title>
        <authorList>
            <person name="Kang Y.J."/>
            <person name="Kim S.K."/>
            <person name="Kim M.Y."/>
            <person name="Lestari P."/>
            <person name="Kim K.H."/>
            <person name="Ha B.K."/>
            <person name="Jun T.H."/>
            <person name="Hwang W.J."/>
            <person name="Lee T."/>
            <person name="Lee J."/>
            <person name="Shim S."/>
            <person name="Yoon M.Y."/>
            <person name="Jang Y.E."/>
            <person name="Han K.S."/>
            <person name="Taeprayoon P."/>
            <person name="Yoon N."/>
            <person name="Somta P."/>
            <person name="Tanya P."/>
            <person name="Kim K.S."/>
            <person name="Gwag J.G."/>
            <person name="Moon J.K."/>
            <person name="Lee Y.H."/>
            <person name="Park B.S."/>
            <person name="Bombarely A."/>
            <person name="Doyle J.J."/>
            <person name="Jackson S.A."/>
            <person name="Schafleitner R."/>
            <person name="Srinives P."/>
            <person name="Varshney R.K."/>
            <person name="Lee S.H."/>
        </authorList>
    </citation>
    <scope>NUCLEOTIDE SEQUENCE [LARGE SCALE GENOMIC DNA]</scope>
    <source>
        <strain evidence="2">cv. VC1973A</strain>
    </source>
</reference>
<feature type="domain" description="Aminotransferase-like plant mobile" evidence="1">
    <location>
        <begin position="63"/>
        <end position="201"/>
    </location>
</feature>
<dbReference type="InterPro" id="IPR044824">
    <property type="entry name" value="MAIN-like"/>
</dbReference>
<dbReference type="STRING" id="3916.A0A1S3UZH6"/>
<dbReference type="KEGG" id="vra:106770146"/>
<dbReference type="GeneID" id="106770146"/>
<reference evidence="3" key="2">
    <citation type="submission" date="2025-08" db="UniProtKB">
        <authorList>
            <consortium name="RefSeq"/>
        </authorList>
    </citation>
    <scope>IDENTIFICATION</scope>
    <source>
        <tissue evidence="3">Leaf</tissue>
    </source>
</reference>
<evidence type="ECO:0000313" key="2">
    <source>
        <dbReference type="Proteomes" id="UP000087766"/>
    </source>
</evidence>
<dbReference type="Proteomes" id="UP000087766">
    <property type="component" value="Chromosome 8"/>
</dbReference>